<dbReference type="InterPro" id="IPR027474">
    <property type="entry name" value="L-asparaginase_N"/>
</dbReference>
<dbReference type="PROSITE" id="PS00144">
    <property type="entry name" value="ASN_GLN_ASE_1"/>
    <property type="match status" value="1"/>
</dbReference>
<dbReference type="PRINTS" id="PR00139">
    <property type="entry name" value="ASNGLNASE"/>
</dbReference>
<dbReference type="InterPro" id="IPR027475">
    <property type="entry name" value="Asparaginase/glutaminase_AS2"/>
</dbReference>
<evidence type="ECO:0000256" key="4">
    <source>
        <dbReference type="ARBA" id="ARBA00049366"/>
    </source>
</evidence>
<dbReference type="InterPro" id="IPR027473">
    <property type="entry name" value="L-asparaginase_C"/>
</dbReference>
<feature type="domain" description="L-asparaginase N-terminal" evidence="8">
    <location>
        <begin position="9"/>
        <end position="200"/>
    </location>
</feature>
<comment type="similarity">
    <text evidence="1 7">Belongs to the asparaginase 1 family.</text>
</comment>
<dbReference type="EC" id="3.5.1.1" evidence="2"/>
<feature type="active site" evidence="5">
    <location>
        <position position="18"/>
    </location>
</feature>
<evidence type="ECO:0000256" key="6">
    <source>
        <dbReference type="PROSITE-ProRule" id="PRU10100"/>
    </source>
</evidence>
<evidence type="ECO:0000313" key="10">
    <source>
        <dbReference type="EMBL" id="MET4581821.1"/>
    </source>
</evidence>
<evidence type="ECO:0000256" key="1">
    <source>
        <dbReference type="ARBA" id="ARBA00010518"/>
    </source>
</evidence>
<dbReference type="PANTHER" id="PTHR11707:SF28">
    <property type="entry name" value="60 KDA LYSOPHOSPHOLIPASE"/>
    <property type="match status" value="1"/>
</dbReference>
<evidence type="ECO:0000313" key="11">
    <source>
        <dbReference type="Proteomes" id="UP001549257"/>
    </source>
</evidence>
<dbReference type="PIRSF" id="PIRSF500176">
    <property type="entry name" value="L_ASNase"/>
    <property type="match status" value="1"/>
</dbReference>
<dbReference type="EMBL" id="JBEPSJ010000001">
    <property type="protein sequence ID" value="MET4581821.1"/>
    <property type="molecule type" value="Genomic_DNA"/>
</dbReference>
<keyword evidence="11" id="KW-1185">Reference proteome</keyword>
<dbReference type="PANTHER" id="PTHR11707">
    <property type="entry name" value="L-ASPARAGINASE"/>
    <property type="match status" value="1"/>
</dbReference>
<keyword evidence="3 10" id="KW-0378">Hydrolase</keyword>
<sequence length="334" mass="34765">MTIHPPLPHVVVLATGGTIAGSAASATDSTGYRAGTGAVDDLFAAVPQARELARLTGEQFASMDSSDLTDEILLALARRVAELLASDDVDGVVVTHGTDTIEESAYFLHLVLDSAKPVVLTGAMRPATALSADGPMNFYGAVAVASAPLSAGRGVLVVMNDDIHSARDVTKTSSLRVGSFESPYGPLGTVIDGQPRFYRAVSRPHTSATEFSLASIRSLPSSGILFAHSGVDDSVAAALDATRFDVIVHAGFGNGTVSSRIVEPLEAARRAGAVVVRATRTGSGHVTHQGASGELVNGWISVDDQNPQRARILACLALSVTSDQDEIQRIFDTY</sequence>
<comment type="catalytic activity">
    <reaction evidence="4">
        <text>L-asparagine + H2O = L-aspartate + NH4(+)</text>
        <dbReference type="Rhea" id="RHEA:21016"/>
        <dbReference type="ChEBI" id="CHEBI:15377"/>
        <dbReference type="ChEBI" id="CHEBI:28938"/>
        <dbReference type="ChEBI" id="CHEBI:29991"/>
        <dbReference type="ChEBI" id="CHEBI:58048"/>
        <dbReference type="EC" id="3.5.1.1"/>
    </reaction>
</comment>
<dbReference type="PROSITE" id="PS51732">
    <property type="entry name" value="ASN_GLN_ASE_3"/>
    <property type="match status" value="1"/>
</dbReference>
<dbReference type="InterPro" id="IPR040919">
    <property type="entry name" value="Asparaginase_C"/>
</dbReference>
<protein>
    <recommendedName>
        <fullName evidence="2">asparaginase</fullName>
        <ecNumber evidence="2">3.5.1.1</ecNumber>
    </recommendedName>
</protein>
<dbReference type="InterPro" id="IPR004550">
    <property type="entry name" value="AsnASE_II"/>
</dbReference>
<dbReference type="Pfam" id="PF00710">
    <property type="entry name" value="Asparaginase"/>
    <property type="match status" value="1"/>
</dbReference>
<name>A0ABV2QLC1_9MICO</name>
<dbReference type="GO" id="GO:0050417">
    <property type="term" value="F:glutamin-(asparagin-)ase activity"/>
    <property type="evidence" value="ECO:0007669"/>
    <property type="project" value="UniProtKB-EC"/>
</dbReference>
<dbReference type="Gene3D" id="3.40.50.1170">
    <property type="entry name" value="L-asparaginase, N-terminal domain"/>
    <property type="match status" value="1"/>
</dbReference>
<gene>
    <name evidence="10" type="ORF">ABIE21_001311</name>
</gene>
<dbReference type="InterPro" id="IPR020827">
    <property type="entry name" value="Asparaginase/glutaminase_AS1"/>
</dbReference>
<dbReference type="Proteomes" id="UP001549257">
    <property type="component" value="Unassembled WGS sequence"/>
</dbReference>
<reference evidence="10 11" key="1">
    <citation type="submission" date="2024-06" db="EMBL/GenBank/DDBJ databases">
        <title>Sorghum-associated microbial communities from plants grown in Nebraska, USA.</title>
        <authorList>
            <person name="Schachtman D."/>
        </authorList>
    </citation>
    <scope>NUCLEOTIDE SEQUENCE [LARGE SCALE GENOMIC DNA]</scope>
    <source>
        <strain evidence="10 11">2857</strain>
    </source>
</reference>
<dbReference type="InterPro" id="IPR037152">
    <property type="entry name" value="L-asparaginase_N_sf"/>
</dbReference>
<dbReference type="CDD" id="cd08964">
    <property type="entry name" value="L-asparaginase_II"/>
    <property type="match status" value="1"/>
</dbReference>
<dbReference type="NCBIfam" id="TIGR00520">
    <property type="entry name" value="asnASE_II"/>
    <property type="match status" value="1"/>
</dbReference>
<dbReference type="SUPFAM" id="SSF53774">
    <property type="entry name" value="Glutaminase/Asparaginase"/>
    <property type="match status" value="1"/>
</dbReference>
<feature type="domain" description="Asparaginase/glutaminase C-terminal" evidence="9">
    <location>
        <begin position="224"/>
        <end position="331"/>
    </location>
</feature>
<dbReference type="Gene3D" id="3.40.50.40">
    <property type="match status" value="1"/>
</dbReference>
<evidence type="ECO:0000256" key="5">
    <source>
        <dbReference type="PROSITE-ProRule" id="PRU10099"/>
    </source>
</evidence>
<evidence type="ECO:0000256" key="2">
    <source>
        <dbReference type="ARBA" id="ARBA00012920"/>
    </source>
</evidence>
<dbReference type="PROSITE" id="PS00917">
    <property type="entry name" value="ASN_GLN_ASE_2"/>
    <property type="match status" value="1"/>
</dbReference>
<dbReference type="InterPro" id="IPR006034">
    <property type="entry name" value="Asparaginase/glutaminase-like"/>
</dbReference>
<dbReference type="RefSeq" id="WP_354023984.1">
    <property type="nucleotide sequence ID" value="NZ_JBEPSJ010000001.1"/>
</dbReference>
<evidence type="ECO:0000256" key="3">
    <source>
        <dbReference type="ARBA" id="ARBA00022801"/>
    </source>
</evidence>
<dbReference type="PIRSF" id="PIRSF001220">
    <property type="entry name" value="L-ASNase_gatD"/>
    <property type="match status" value="1"/>
</dbReference>
<proteinExistence type="inferred from homology"/>
<organism evidence="10 11">
    <name type="scientific">Conyzicola nivalis</name>
    <dbReference type="NCBI Taxonomy" id="1477021"/>
    <lineage>
        <taxon>Bacteria</taxon>
        <taxon>Bacillati</taxon>
        <taxon>Actinomycetota</taxon>
        <taxon>Actinomycetes</taxon>
        <taxon>Micrococcales</taxon>
        <taxon>Microbacteriaceae</taxon>
        <taxon>Conyzicola</taxon>
    </lineage>
</organism>
<dbReference type="SFLD" id="SFLDS00057">
    <property type="entry name" value="Glutaminase/Asparaginase"/>
    <property type="match status" value="1"/>
</dbReference>
<dbReference type="Pfam" id="PF17763">
    <property type="entry name" value="Asparaginase_C"/>
    <property type="match status" value="1"/>
</dbReference>
<feature type="active site" evidence="6">
    <location>
        <position position="98"/>
    </location>
</feature>
<evidence type="ECO:0000259" key="9">
    <source>
        <dbReference type="Pfam" id="PF17763"/>
    </source>
</evidence>
<dbReference type="InterPro" id="IPR036152">
    <property type="entry name" value="Asp/glu_Ase-like_sf"/>
</dbReference>
<comment type="caution">
    <text evidence="10">The sequence shown here is derived from an EMBL/GenBank/DDBJ whole genome shotgun (WGS) entry which is preliminary data.</text>
</comment>
<evidence type="ECO:0000256" key="7">
    <source>
        <dbReference type="RuleBase" id="RU004456"/>
    </source>
</evidence>
<dbReference type="SMART" id="SM00870">
    <property type="entry name" value="Asparaginase"/>
    <property type="match status" value="1"/>
</dbReference>
<accession>A0ABV2QLC1</accession>
<evidence type="ECO:0000259" key="8">
    <source>
        <dbReference type="Pfam" id="PF00710"/>
    </source>
</evidence>